<dbReference type="Proteomes" id="UP000504606">
    <property type="component" value="Unplaced"/>
</dbReference>
<reference evidence="4" key="1">
    <citation type="submission" date="2025-08" db="UniProtKB">
        <authorList>
            <consortium name="RefSeq"/>
        </authorList>
    </citation>
    <scope>IDENTIFICATION</scope>
    <source>
        <tissue evidence="4">Whole organism</tissue>
    </source>
</reference>
<gene>
    <name evidence="4" type="primary">LOC113211275</name>
</gene>
<dbReference type="InterPro" id="IPR036047">
    <property type="entry name" value="F-box-like_dom_sf"/>
</dbReference>
<dbReference type="AlphaFoldDB" id="A0A9C6X028"/>
<dbReference type="KEGG" id="foc:113211275"/>
<dbReference type="PROSITE" id="PS50181">
    <property type="entry name" value="FBOX"/>
    <property type="match status" value="1"/>
</dbReference>
<dbReference type="Gene3D" id="3.80.10.10">
    <property type="entry name" value="Ribonuclease Inhibitor"/>
    <property type="match status" value="1"/>
</dbReference>
<evidence type="ECO:0000313" key="4">
    <source>
        <dbReference type="RefSeq" id="XP_052124038.1"/>
    </source>
</evidence>
<evidence type="ECO:0000259" key="2">
    <source>
        <dbReference type="PROSITE" id="PS50181"/>
    </source>
</evidence>
<keyword evidence="3" id="KW-1185">Reference proteome</keyword>
<accession>A0A9C6X028</accession>
<dbReference type="RefSeq" id="XP_052124038.1">
    <property type="nucleotide sequence ID" value="XM_052268078.1"/>
</dbReference>
<sequence>MLTRARKRAQTSLAPLPPKKGTVEEPPPPPPTLLSLPDVPLVEVLSHLSVEDLVRAGQASPRLGALTRAHASLWRGKETCDRRYYFEDAAALSVLLQVVPPVCTLRFTVHRSPMIVVQLASFTRKAELKAFTTLEVEGYDAACCVRLIQRVNNPRLEVLEVSGFDRDLEVLLRGLRFARCLRGLRVDLESYFLRCGLLSWSQMDVLPRLRYVSFASTGEYFDGSCQRGPDHTLLQALQSLLLAHNRTIRFLQLKSSHLLPLLPLLDCPGGLERLRVLVTVPVIPAVALQPMRGLKDLRIEITYDGTHQAQIVSLLESCKGSLERLDIRNCRAQAVRALADVRLAGLKHLGLGFGFTALRLEPDALQAALARLPALHSLHIMEQRTPPPPEALACIPAQAIPALSLVFFTDSFRADQDAEPRSHYEGFAQCQALVRRSPMPLHVVAKLTWYRNWFENTVGHSGRRCILFFKHSTSAGLDAAPCKLCTEAEAAVNYYRLNAKIDDRVEVH</sequence>
<evidence type="ECO:0000256" key="1">
    <source>
        <dbReference type="SAM" id="MobiDB-lite"/>
    </source>
</evidence>
<dbReference type="SUPFAM" id="SSF81383">
    <property type="entry name" value="F-box domain"/>
    <property type="match status" value="1"/>
</dbReference>
<organism evidence="3 4">
    <name type="scientific">Frankliniella occidentalis</name>
    <name type="common">Western flower thrips</name>
    <name type="synonym">Euthrips occidentalis</name>
    <dbReference type="NCBI Taxonomy" id="133901"/>
    <lineage>
        <taxon>Eukaryota</taxon>
        <taxon>Metazoa</taxon>
        <taxon>Ecdysozoa</taxon>
        <taxon>Arthropoda</taxon>
        <taxon>Hexapoda</taxon>
        <taxon>Insecta</taxon>
        <taxon>Pterygota</taxon>
        <taxon>Neoptera</taxon>
        <taxon>Paraneoptera</taxon>
        <taxon>Thysanoptera</taxon>
        <taxon>Terebrantia</taxon>
        <taxon>Thripoidea</taxon>
        <taxon>Thripidae</taxon>
        <taxon>Frankliniella</taxon>
    </lineage>
</organism>
<dbReference type="InterPro" id="IPR032675">
    <property type="entry name" value="LRR_dom_sf"/>
</dbReference>
<proteinExistence type="predicted"/>
<name>A0A9C6X028_FRAOC</name>
<dbReference type="InterPro" id="IPR001810">
    <property type="entry name" value="F-box_dom"/>
</dbReference>
<dbReference type="GeneID" id="113211275"/>
<dbReference type="SUPFAM" id="SSF52047">
    <property type="entry name" value="RNI-like"/>
    <property type="match status" value="1"/>
</dbReference>
<feature type="domain" description="F-box" evidence="2">
    <location>
        <begin position="30"/>
        <end position="77"/>
    </location>
</feature>
<feature type="region of interest" description="Disordered" evidence="1">
    <location>
        <begin position="1"/>
        <end position="31"/>
    </location>
</feature>
<dbReference type="Pfam" id="PF12937">
    <property type="entry name" value="F-box-like"/>
    <property type="match status" value="1"/>
</dbReference>
<evidence type="ECO:0000313" key="3">
    <source>
        <dbReference type="Proteomes" id="UP000504606"/>
    </source>
</evidence>
<protein>
    <submittedName>
        <fullName evidence="4">Uncharacterized protein LOC113211275</fullName>
    </submittedName>
</protein>